<evidence type="ECO:0000256" key="2">
    <source>
        <dbReference type="ARBA" id="ARBA00022801"/>
    </source>
</evidence>
<evidence type="ECO:0000256" key="3">
    <source>
        <dbReference type="ARBA" id="ARBA00022806"/>
    </source>
</evidence>
<dbReference type="OrthoDB" id="4310724at2759"/>
<dbReference type="PROSITE" id="PS51194">
    <property type="entry name" value="HELICASE_CTER"/>
    <property type="match status" value="1"/>
</dbReference>
<accession>A0A9P3H8F3</accession>
<dbReference type="InterPro" id="IPR050079">
    <property type="entry name" value="DEAD_box_RNA_helicase"/>
</dbReference>
<feature type="compositionally biased region" description="Basic and acidic residues" evidence="7">
    <location>
        <begin position="315"/>
        <end position="341"/>
    </location>
</feature>
<organism evidence="11 12">
    <name type="scientific">Entomortierella parvispora</name>
    <dbReference type="NCBI Taxonomy" id="205924"/>
    <lineage>
        <taxon>Eukaryota</taxon>
        <taxon>Fungi</taxon>
        <taxon>Fungi incertae sedis</taxon>
        <taxon>Mucoromycota</taxon>
        <taxon>Mortierellomycotina</taxon>
        <taxon>Mortierellomycetes</taxon>
        <taxon>Mortierellales</taxon>
        <taxon>Mortierellaceae</taxon>
        <taxon>Entomortierella</taxon>
    </lineage>
</organism>
<reference evidence="11" key="1">
    <citation type="submission" date="2021-11" db="EMBL/GenBank/DDBJ databases">
        <authorList>
            <person name="Herlambang A."/>
            <person name="Guo Y."/>
            <person name="Takashima Y."/>
            <person name="Nishizawa T."/>
        </authorList>
    </citation>
    <scope>NUCLEOTIDE SEQUENCE</scope>
    <source>
        <strain evidence="11">E1425</strain>
    </source>
</reference>
<dbReference type="GO" id="GO:0003723">
    <property type="term" value="F:RNA binding"/>
    <property type="evidence" value="ECO:0007669"/>
    <property type="project" value="UniProtKB-KW"/>
</dbReference>
<keyword evidence="3 11" id="KW-0347">Helicase</keyword>
<dbReference type="PROSITE" id="PS00039">
    <property type="entry name" value="DEAD_ATP_HELICASE"/>
    <property type="match status" value="1"/>
</dbReference>
<dbReference type="GO" id="GO:0005829">
    <property type="term" value="C:cytosol"/>
    <property type="evidence" value="ECO:0007669"/>
    <property type="project" value="TreeGrafter"/>
</dbReference>
<feature type="compositionally biased region" description="Polar residues" evidence="7">
    <location>
        <begin position="248"/>
        <end position="267"/>
    </location>
</feature>
<dbReference type="GO" id="GO:0016787">
    <property type="term" value="F:hydrolase activity"/>
    <property type="evidence" value="ECO:0007669"/>
    <property type="project" value="UniProtKB-KW"/>
</dbReference>
<dbReference type="Pfam" id="PF00270">
    <property type="entry name" value="DEAD"/>
    <property type="match status" value="1"/>
</dbReference>
<dbReference type="GO" id="GO:0005524">
    <property type="term" value="F:ATP binding"/>
    <property type="evidence" value="ECO:0007669"/>
    <property type="project" value="UniProtKB-KW"/>
</dbReference>
<evidence type="ECO:0000259" key="9">
    <source>
        <dbReference type="PROSITE" id="PS51194"/>
    </source>
</evidence>
<keyword evidence="1" id="KW-0547">Nucleotide-binding</keyword>
<dbReference type="InterPro" id="IPR014014">
    <property type="entry name" value="RNA_helicase_DEAD_Q_motif"/>
</dbReference>
<dbReference type="CDD" id="cd18787">
    <property type="entry name" value="SF2_C_DEAD"/>
    <property type="match status" value="1"/>
</dbReference>
<evidence type="ECO:0000259" key="8">
    <source>
        <dbReference type="PROSITE" id="PS51192"/>
    </source>
</evidence>
<dbReference type="InterPro" id="IPR014001">
    <property type="entry name" value="Helicase_ATP-bd"/>
</dbReference>
<dbReference type="PROSITE" id="PS51195">
    <property type="entry name" value="Q_MOTIF"/>
    <property type="match status" value="1"/>
</dbReference>
<feature type="domain" description="Helicase C-terminal" evidence="9">
    <location>
        <begin position="709"/>
        <end position="856"/>
    </location>
</feature>
<dbReference type="Pfam" id="PF00271">
    <property type="entry name" value="Helicase_C"/>
    <property type="match status" value="1"/>
</dbReference>
<dbReference type="GO" id="GO:0003724">
    <property type="term" value="F:RNA helicase activity"/>
    <property type="evidence" value="ECO:0007669"/>
    <property type="project" value="InterPro"/>
</dbReference>
<keyword evidence="2" id="KW-0378">Hydrolase</keyword>
<comment type="caution">
    <text evidence="11">The sequence shown here is derived from an EMBL/GenBank/DDBJ whole genome shotgun (WGS) entry which is preliminary data.</text>
</comment>
<dbReference type="SUPFAM" id="SSF52540">
    <property type="entry name" value="P-loop containing nucleoside triphosphate hydrolases"/>
    <property type="match status" value="2"/>
</dbReference>
<feature type="region of interest" description="Disordered" evidence="7">
    <location>
        <begin position="986"/>
        <end position="1022"/>
    </location>
</feature>
<dbReference type="AlphaFoldDB" id="A0A9P3H8F3"/>
<feature type="domain" description="Helicase ATP-binding" evidence="8">
    <location>
        <begin position="417"/>
        <end position="658"/>
    </location>
</feature>
<evidence type="ECO:0000259" key="10">
    <source>
        <dbReference type="PROSITE" id="PS51195"/>
    </source>
</evidence>
<dbReference type="PANTHER" id="PTHR47959">
    <property type="entry name" value="ATP-DEPENDENT RNA HELICASE RHLE-RELATED"/>
    <property type="match status" value="1"/>
</dbReference>
<evidence type="ECO:0000256" key="6">
    <source>
        <dbReference type="PROSITE-ProRule" id="PRU00552"/>
    </source>
</evidence>
<feature type="region of interest" description="Disordered" evidence="7">
    <location>
        <begin position="248"/>
        <end position="341"/>
    </location>
</feature>
<feature type="short sequence motif" description="Q motif" evidence="6">
    <location>
        <begin position="386"/>
        <end position="414"/>
    </location>
</feature>
<protein>
    <submittedName>
        <fullName evidence="11">ATP-dependent RNA helicase DDX24/MAK5</fullName>
    </submittedName>
</protein>
<dbReference type="InterPro" id="IPR001650">
    <property type="entry name" value="Helicase_C-like"/>
</dbReference>
<feature type="domain" description="DEAD-box RNA helicase Q" evidence="10">
    <location>
        <begin position="386"/>
        <end position="414"/>
    </location>
</feature>
<feature type="compositionally biased region" description="Basic and acidic residues" evidence="7">
    <location>
        <begin position="43"/>
        <end position="63"/>
    </location>
</feature>
<evidence type="ECO:0000256" key="4">
    <source>
        <dbReference type="ARBA" id="ARBA00022840"/>
    </source>
</evidence>
<keyword evidence="12" id="KW-1185">Reference proteome</keyword>
<evidence type="ECO:0000313" key="12">
    <source>
        <dbReference type="Proteomes" id="UP000827284"/>
    </source>
</evidence>
<keyword evidence="4" id="KW-0067">ATP-binding</keyword>
<feature type="compositionally biased region" description="Low complexity" evidence="7">
    <location>
        <begin position="114"/>
        <end position="136"/>
    </location>
</feature>
<proteinExistence type="predicted"/>
<dbReference type="PROSITE" id="PS51192">
    <property type="entry name" value="HELICASE_ATP_BIND_1"/>
    <property type="match status" value="1"/>
</dbReference>
<evidence type="ECO:0000256" key="1">
    <source>
        <dbReference type="ARBA" id="ARBA00022741"/>
    </source>
</evidence>
<gene>
    <name evidence="11" type="ORF">EMPS_04309</name>
</gene>
<dbReference type="EMBL" id="BQFW01000006">
    <property type="protein sequence ID" value="GJJ71952.1"/>
    <property type="molecule type" value="Genomic_DNA"/>
</dbReference>
<dbReference type="Gene3D" id="3.40.50.300">
    <property type="entry name" value="P-loop containing nucleotide triphosphate hydrolases"/>
    <property type="match status" value="2"/>
</dbReference>
<reference evidence="11" key="2">
    <citation type="journal article" date="2022" name="Microbiol. Resour. Announc.">
        <title>Whole-Genome Sequence of Entomortierella parvispora E1425, a Mucoromycotan Fungus Associated with Burkholderiaceae-Related Endosymbiotic Bacteria.</title>
        <authorList>
            <person name="Herlambang A."/>
            <person name="Guo Y."/>
            <person name="Takashima Y."/>
            <person name="Narisawa K."/>
            <person name="Ohta H."/>
            <person name="Nishizawa T."/>
        </authorList>
    </citation>
    <scope>NUCLEOTIDE SEQUENCE</scope>
    <source>
        <strain evidence="11">E1425</strain>
    </source>
</reference>
<keyword evidence="5" id="KW-0694">RNA-binding</keyword>
<dbReference type="SMART" id="SM00487">
    <property type="entry name" value="DEXDc"/>
    <property type="match status" value="1"/>
</dbReference>
<evidence type="ECO:0000256" key="5">
    <source>
        <dbReference type="ARBA" id="ARBA00022884"/>
    </source>
</evidence>
<sequence length="1022" mass="113504">MSWIVQDAPAAEPVKRSNAKRKKGSFAAANATTDSTPDLVANNEDHASTGKAAKEEEKKEPSKSQRKRARHQGSTANMTEDEKNWSQISLMNVPAMPPSPELTPFTGSKKAKTADNNKTTASNNNKPAAKKQSNTKNNKKGGKKGDNGQIVVADYGKIDDWGWTPVQTEGMLMDDMEGFLCLEELDDVEVAYEGTEATGKTVIFKHDPTAAAKKKGKNTKHSEPLSVDDTEVYYDIDTFDEDELIKQQQEQAANGDQDTIMSEPTGTNEEKDATMSMDVDEKVEEVAKKPVKEQKKKEKKEQPKKEVAAVETATEENKTEEATTTGEAKEPKEKKLSKKEKQALKAAEYKAKREAIKAEKAALKKPEEPKVPYNPMDGVDINFDISAWKDYKFSPMIENALKKAKFTKPSPIQAEALPLGLAGRDVVGVAETGSGKTLAFGLPIVECLAKQAMMAAESNGPLSESLTALILTPTRELAIQVKEHLVAFTQFTGHHVVPIVGGMSIQKQTRQLDRNPAIIVATPGRLWELISTNPTYSERLVHTRFLVLDEADRMLESGHFQELTNILKLLERKREKTSDWDQHTKTAAAAAAQEEALTEEGAVVEAEDLKKKRQANFAATSIARDDYEWNRQTFIFTATLSKELSLNLSKKKNRAKSMEHQTAEGTMEDLMERLEFHDETPAFVNIRTDKIVASTLLEAKIDCLTAEKDLYLYYFAMKYPGRTLVFVNSIDAIRHLVPMMQLLGVDALGMHAQMQQRQRLKNLDRFKSNPRAFMIASDVAARGLDIPLVDHVIHYQVPRSGDIYVHRSGRTARAQNEGISLLICGPDEVNLYKKICVTLKKENGIPEFPVDRGVINDMKKRVALAKKIDEQEHRVQKSAHQDDWMVKSAEAMDIILDEDILNSGPKIKDKDDDNSAMTGRKNKIKAMRAELKAMLQKRMMPQGASAKYITSGIMRDLADRLRDSANHNPLMPAHIQSTALEDIKNHKTKTKAATKKAEAAKMASSLTASSGAAEAMSEDDSE</sequence>
<dbReference type="SMART" id="SM00490">
    <property type="entry name" value="HELICc"/>
    <property type="match status" value="1"/>
</dbReference>
<feature type="region of interest" description="Disordered" evidence="7">
    <location>
        <begin position="1"/>
        <end position="148"/>
    </location>
</feature>
<feature type="compositionally biased region" description="Basic and acidic residues" evidence="7">
    <location>
        <begin position="284"/>
        <end position="308"/>
    </location>
</feature>
<name>A0A9P3H8F3_9FUNG</name>
<dbReference type="InterPro" id="IPR011545">
    <property type="entry name" value="DEAD/DEAH_box_helicase_dom"/>
</dbReference>
<dbReference type="InterPro" id="IPR000629">
    <property type="entry name" value="RNA-helicase_DEAD-box_CS"/>
</dbReference>
<dbReference type="Proteomes" id="UP000827284">
    <property type="component" value="Unassembled WGS sequence"/>
</dbReference>
<dbReference type="PANTHER" id="PTHR47959:SF24">
    <property type="entry name" value="ATP-DEPENDENT RNA HELICASE"/>
    <property type="match status" value="1"/>
</dbReference>
<evidence type="ECO:0000313" key="11">
    <source>
        <dbReference type="EMBL" id="GJJ71952.1"/>
    </source>
</evidence>
<evidence type="ECO:0000256" key="7">
    <source>
        <dbReference type="SAM" id="MobiDB-lite"/>
    </source>
</evidence>
<dbReference type="InterPro" id="IPR027417">
    <property type="entry name" value="P-loop_NTPase"/>
</dbReference>